<reference evidence="3" key="1">
    <citation type="submission" date="2022-11" db="UniProtKB">
        <authorList>
            <consortium name="WormBaseParasite"/>
        </authorList>
    </citation>
    <scope>IDENTIFICATION</scope>
</reference>
<dbReference type="WBParaSite" id="PEQ_0000162001-mRNA-1">
    <property type="protein sequence ID" value="PEQ_0000162001-mRNA-1"/>
    <property type="gene ID" value="PEQ_0000162001"/>
</dbReference>
<feature type="region of interest" description="Disordered" evidence="1">
    <location>
        <begin position="77"/>
        <end position="96"/>
    </location>
</feature>
<organism evidence="2 3">
    <name type="scientific">Parascaris equorum</name>
    <name type="common">Equine roundworm</name>
    <dbReference type="NCBI Taxonomy" id="6256"/>
    <lineage>
        <taxon>Eukaryota</taxon>
        <taxon>Metazoa</taxon>
        <taxon>Ecdysozoa</taxon>
        <taxon>Nematoda</taxon>
        <taxon>Chromadorea</taxon>
        <taxon>Rhabditida</taxon>
        <taxon>Spirurina</taxon>
        <taxon>Ascaridomorpha</taxon>
        <taxon>Ascaridoidea</taxon>
        <taxon>Ascarididae</taxon>
        <taxon>Parascaris</taxon>
    </lineage>
</organism>
<evidence type="ECO:0000256" key="1">
    <source>
        <dbReference type="SAM" id="MobiDB-lite"/>
    </source>
</evidence>
<dbReference type="AlphaFoldDB" id="A0A914RA91"/>
<feature type="region of interest" description="Disordered" evidence="1">
    <location>
        <begin position="102"/>
        <end position="131"/>
    </location>
</feature>
<feature type="compositionally biased region" description="Polar residues" evidence="1">
    <location>
        <begin position="200"/>
        <end position="212"/>
    </location>
</feature>
<keyword evidence="2" id="KW-1185">Reference proteome</keyword>
<protein>
    <submittedName>
        <fullName evidence="3">Uncharacterized protein</fullName>
    </submittedName>
</protein>
<sequence length="265" mass="29409">MATRSRRSGAGSETLNPAMIHLLDTGTTNISEDEACIGAHYLCYPTFSDRDVVPSQKIYIIFDARVQKNEAVDLERMGHHSYSPPPFSEKSPRKASLKRTAKVKEEVEGDQNQQPDEPLEPPSKKAKNIGDASQVDEVEIVEESFSIEFSNDVSSDLAAITGVAQPRVYETLPEIENKPNLAKAKRTSGCSATAMKLPCHTTSSESNHTTVTRIPRRKRKGSEQQTTEDVKELAQPAYVSTYEKETDVELRVKMDLKAKKPEKAT</sequence>
<proteinExistence type="predicted"/>
<accession>A0A914RA91</accession>
<dbReference type="Proteomes" id="UP000887564">
    <property type="component" value="Unplaced"/>
</dbReference>
<name>A0A914RA91_PAREQ</name>
<evidence type="ECO:0000313" key="2">
    <source>
        <dbReference type="Proteomes" id="UP000887564"/>
    </source>
</evidence>
<evidence type="ECO:0000313" key="3">
    <source>
        <dbReference type="WBParaSite" id="PEQ_0000162001-mRNA-1"/>
    </source>
</evidence>
<feature type="region of interest" description="Disordered" evidence="1">
    <location>
        <begin position="195"/>
        <end position="231"/>
    </location>
</feature>